<reference evidence="2 3" key="1">
    <citation type="submission" date="2013-07" db="EMBL/GenBank/DDBJ databases">
        <title>The Genome Sequence of Kwoniella mangroviensis CBS10435.</title>
        <authorList>
            <consortium name="The Broad Institute Genome Sequencing Platform"/>
            <person name="Cuomo C."/>
            <person name="Litvintseva A."/>
            <person name="Chen Y."/>
            <person name="Heitman J."/>
            <person name="Sun S."/>
            <person name="Springer D."/>
            <person name="Dromer F."/>
            <person name="Young S.K."/>
            <person name="Zeng Q."/>
            <person name="Gargeya S."/>
            <person name="Fitzgerald M."/>
            <person name="Abouelleil A."/>
            <person name="Alvarado L."/>
            <person name="Berlin A.M."/>
            <person name="Chapman S.B."/>
            <person name="Dewar J."/>
            <person name="Goldberg J."/>
            <person name="Griggs A."/>
            <person name="Gujja S."/>
            <person name="Hansen M."/>
            <person name="Howarth C."/>
            <person name="Imamovic A."/>
            <person name="Larimer J."/>
            <person name="McCowan C."/>
            <person name="Murphy C."/>
            <person name="Pearson M."/>
            <person name="Priest M."/>
            <person name="Roberts A."/>
            <person name="Saif S."/>
            <person name="Shea T."/>
            <person name="Sykes S."/>
            <person name="Wortman J."/>
            <person name="Nusbaum C."/>
            <person name="Birren B."/>
        </authorList>
    </citation>
    <scope>NUCLEOTIDE SEQUENCE [LARGE SCALE GENOMIC DNA]</scope>
    <source>
        <strain evidence="2 3">CBS 10435</strain>
    </source>
</reference>
<feature type="signal peptide" evidence="1">
    <location>
        <begin position="1"/>
        <end position="18"/>
    </location>
</feature>
<accession>A0A1B9IIH1</accession>
<evidence type="ECO:0000313" key="2">
    <source>
        <dbReference type="EMBL" id="OCF55174.1"/>
    </source>
</evidence>
<sequence>MIFFTLFNLVAFLTSILAHFSDDYNLRAHNTIPNNTVSILQNNPNYTYHGPATLSWTWNTSDFSSLPEEEKWLKQPITWLIYDERGNGTLLHNMTCYYQVSKSAKAGDVYQVEQLLQAPYLKPAGGTDEFDMVQYGNVVCPYGVCVAPNCSNLTIPTYDVVDLISSFTSTTRSSSTHDYYNNVESSG</sequence>
<protein>
    <submittedName>
        <fullName evidence="2">Uncharacterized protein</fullName>
    </submittedName>
</protein>
<dbReference type="OrthoDB" id="10445653at2759"/>
<dbReference type="AlphaFoldDB" id="A0A1B9IIH1"/>
<feature type="chain" id="PRO_5008628726" evidence="1">
    <location>
        <begin position="19"/>
        <end position="187"/>
    </location>
</feature>
<dbReference type="EMBL" id="KI669467">
    <property type="protein sequence ID" value="OCF55174.1"/>
    <property type="molecule type" value="Genomic_DNA"/>
</dbReference>
<evidence type="ECO:0000313" key="3">
    <source>
        <dbReference type="Proteomes" id="UP000092583"/>
    </source>
</evidence>
<dbReference type="Proteomes" id="UP000092583">
    <property type="component" value="Unassembled WGS sequence"/>
</dbReference>
<keyword evidence="1" id="KW-0732">Signal</keyword>
<name>A0A1B9IIH1_9TREE</name>
<reference evidence="3" key="2">
    <citation type="submission" date="2013-12" db="EMBL/GenBank/DDBJ databases">
        <title>Evolution of pathogenesis and genome organization in the Tremellales.</title>
        <authorList>
            <person name="Cuomo C."/>
            <person name="Litvintseva A."/>
            <person name="Heitman J."/>
            <person name="Chen Y."/>
            <person name="Sun S."/>
            <person name="Springer D."/>
            <person name="Dromer F."/>
            <person name="Young S."/>
            <person name="Zeng Q."/>
            <person name="Chapman S."/>
            <person name="Gujja S."/>
            <person name="Saif S."/>
            <person name="Birren B."/>
        </authorList>
    </citation>
    <scope>NUCLEOTIDE SEQUENCE [LARGE SCALE GENOMIC DNA]</scope>
    <source>
        <strain evidence="3">CBS 10435</strain>
    </source>
</reference>
<evidence type="ECO:0000256" key="1">
    <source>
        <dbReference type="SAM" id="SignalP"/>
    </source>
</evidence>
<gene>
    <name evidence="2" type="ORF">L486_07287</name>
</gene>
<keyword evidence="3" id="KW-1185">Reference proteome</keyword>
<organism evidence="2 3">
    <name type="scientific">Kwoniella mangroviensis CBS 10435</name>
    <dbReference type="NCBI Taxonomy" id="1331196"/>
    <lineage>
        <taxon>Eukaryota</taxon>
        <taxon>Fungi</taxon>
        <taxon>Dikarya</taxon>
        <taxon>Basidiomycota</taxon>
        <taxon>Agaricomycotina</taxon>
        <taxon>Tremellomycetes</taxon>
        <taxon>Tremellales</taxon>
        <taxon>Cryptococcaceae</taxon>
        <taxon>Kwoniella</taxon>
    </lineage>
</organism>
<proteinExistence type="predicted"/>